<evidence type="ECO:0000259" key="1">
    <source>
        <dbReference type="Pfam" id="PF00899"/>
    </source>
</evidence>
<comment type="caution">
    <text evidence="2">The sequence shown here is derived from an EMBL/GenBank/DDBJ whole genome shotgun (WGS) entry which is preliminary data.</text>
</comment>
<dbReference type="GO" id="GO:0005737">
    <property type="term" value="C:cytoplasm"/>
    <property type="evidence" value="ECO:0007669"/>
    <property type="project" value="TreeGrafter"/>
</dbReference>
<feature type="domain" description="THIF-type NAD/FAD binding fold" evidence="1">
    <location>
        <begin position="9"/>
        <end position="246"/>
    </location>
</feature>
<dbReference type="RefSeq" id="WP_244236677.1">
    <property type="nucleotide sequence ID" value="NZ_JBEZZO010000018.1"/>
</dbReference>
<dbReference type="GO" id="GO:0016779">
    <property type="term" value="F:nucleotidyltransferase activity"/>
    <property type="evidence" value="ECO:0007669"/>
    <property type="project" value="UniProtKB-KW"/>
</dbReference>
<dbReference type="AlphaFoldDB" id="A0A4Q7UGU0"/>
<dbReference type="EMBL" id="SHKK01000001">
    <property type="protein sequence ID" value="RZT79588.1"/>
    <property type="molecule type" value="Genomic_DNA"/>
</dbReference>
<dbReference type="Gene3D" id="3.40.50.720">
    <property type="entry name" value="NAD(P)-binding Rossmann-like Domain"/>
    <property type="match status" value="1"/>
</dbReference>
<accession>A0A4Q7UGU0</accession>
<dbReference type="Proteomes" id="UP000293781">
    <property type="component" value="Unassembled WGS sequence"/>
</dbReference>
<dbReference type="InterPro" id="IPR000594">
    <property type="entry name" value="ThiF_NAD_FAD-bd"/>
</dbReference>
<proteinExistence type="predicted"/>
<evidence type="ECO:0000313" key="3">
    <source>
        <dbReference type="Proteomes" id="UP000293781"/>
    </source>
</evidence>
<dbReference type="InterPro" id="IPR035985">
    <property type="entry name" value="Ubiquitin-activating_enz"/>
</dbReference>
<keyword evidence="3" id="KW-1185">Reference proteome</keyword>
<sequence length="337" mass="35253">MTGDDRYARQRLIPGWDQDRLAAATVVIAGVGALGNEVAKNLALAGVGHLLLCDPDTVAPSNLSRCVLFSAASGDPVGRGKVQVATEVLHRLAPQTRVTGRTRDLTTGIGLGELADADVVVGCLDSVRARLDLLSRCALVEALLVDGGTGSWGGEVRIRRTTVEGCYACTLTTRERGRSDVPWSCADATGDHAAAAMVATTALIAAQLSLAVLGEVVGRPADSGIIVFDGGTGQTRRVEVTRDPGCLHHRPLGTREPVVAGSRSTVAELAAELPPGAEPQAWTEFIVPGAPGERPRTTSRILDAAGDTRLCDLGIAPAEVLPVRTTEGDYRWMRLSS</sequence>
<dbReference type="InterPro" id="IPR045886">
    <property type="entry name" value="ThiF/MoeB/HesA"/>
</dbReference>
<organism evidence="2 3">
    <name type="scientific">Micromonospora violae</name>
    <dbReference type="NCBI Taxonomy" id="1278207"/>
    <lineage>
        <taxon>Bacteria</taxon>
        <taxon>Bacillati</taxon>
        <taxon>Actinomycetota</taxon>
        <taxon>Actinomycetes</taxon>
        <taxon>Micromonosporales</taxon>
        <taxon>Micromonosporaceae</taxon>
        <taxon>Micromonospora</taxon>
    </lineage>
</organism>
<dbReference type="PANTHER" id="PTHR10953:SF102">
    <property type="entry name" value="ADENYLYLTRANSFERASE AND SULFURTRANSFERASE MOCS3"/>
    <property type="match status" value="1"/>
</dbReference>
<reference evidence="2 3" key="1">
    <citation type="submission" date="2019-02" db="EMBL/GenBank/DDBJ databases">
        <title>Sequencing the genomes of 1000 actinobacteria strains.</title>
        <authorList>
            <person name="Klenk H.-P."/>
        </authorList>
    </citation>
    <scope>NUCLEOTIDE SEQUENCE [LARGE SCALE GENOMIC DNA]</scope>
    <source>
        <strain evidence="2 3">DSM 45888</strain>
    </source>
</reference>
<dbReference type="GO" id="GO:0008641">
    <property type="term" value="F:ubiquitin-like modifier activating enzyme activity"/>
    <property type="evidence" value="ECO:0007669"/>
    <property type="project" value="InterPro"/>
</dbReference>
<dbReference type="SUPFAM" id="SSF69572">
    <property type="entry name" value="Activating enzymes of the ubiquitin-like proteins"/>
    <property type="match status" value="1"/>
</dbReference>
<dbReference type="GO" id="GO:0032446">
    <property type="term" value="P:protein modification by small protein conjugation"/>
    <property type="evidence" value="ECO:0007669"/>
    <property type="project" value="TreeGrafter"/>
</dbReference>
<keyword evidence="2" id="KW-0808">Transferase</keyword>
<gene>
    <name evidence="2" type="ORF">EV382_2804</name>
</gene>
<dbReference type="Pfam" id="PF00899">
    <property type="entry name" value="ThiF"/>
    <property type="match status" value="1"/>
</dbReference>
<keyword evidence="2" id="KW-0548">Nucleotidyltransferase</keyword>
<protein>
    <submittedName>
        <fullName evidence="2">Molybdopterin/thiamine biosynthesis adenylyltransferase</fullName>
    </submittedName>
</protein>
<dbReference type="PANTHER" id="PTHR10953">
    <property type="entry name" value="UBIQUITIN-ACTIVATING ENZYME E1"/>
    <property type="match status" value="1"/>
</dbReference>
<name>A0A4Q7UGU0_9ACTN</name>
<evidence type="ECO:0000313" key="2">
    <source>
        <dbReference type="EMBL" id="RZT79588.1"/>
    </source>
</evidence>
<dbReference type="GO" id="GO:0004792">
    <property type="term" value="F:thiosulfate-cyanide sulfurtransferase activity"/>
    <property type="evidence" value="ECO:0007669"/>
    <property type="project" value="TreeGrafter"/>
</dbReference>